<dbReference type="EMBL" id="BGPR01038611">
    <property type="protein sequence ID" value="GBO14484.1"/>
    <property type="molecule type" value="Genomic_DNA"/>
</dbReference>
<gene>
    <name evidence="2" type="ORF">AVEN_65540_1</name>
</gene>
<feature type="compositionally biased region" description="Acidic residues" evidence="1">
    <location>
        <begin position="46"/>
        <end position="59"/>
    </location>
</feature>
<dbReference type="AlphaFoldDB" id="A0A4Y2UQZ4"/>
<reference evidence="2 3" key="1">
    <citation type="journal article" date="2019" name="Sci. Rep.">
        <title>Orb-weaving spider Araneus ventricosus genome elucidates the spidroin gene catalogue.</title>
        <authorList>
            <person name="Kono N."/>
            <person name="Nakamura H."/>
            <person name="Ohtoshi R."/>
            <person name="Moran D.A.P."/>
            <person name="Shinohara A."/>
            <person name="Yoshida Y."/>
            <person name="Fujiwara M."/>
            <person name="Mori M."/>
            <person name="Tomita M."/>
            <person name="Arakawa K."/>
        </authorList>
    </citation>
    <scope>NUCLEOTIDE SEQUENCE [LARGE SCALE GENOMIC DNA]</scope>
</reference>
<comment type="caution">
    <text evidence="2">The sequence shown here is derived from an EMBL/GenBank/DDBJ whole genome shotgun (WGS) entry which is preliminary data.</text>
</comment>
<name>A0A4Y2UQZ4_ARAVE</name>
<organism evidence="2 3">
    <name type="scientific">Araneus ventricosus</name>
    <name type="common">Orbweaver spider</name>
    <name type="synonym">Epeira ventricosa</name>
    <dbReference type="NCBI Taxonomy" id="182803"/>
    <lineage>
        <taxon>Eukaryota</taxon>
        <taxon>Metazoa</taxon>
        <taxon>Ecdysozoa</taxon>
        <taxon>Arthropoda</taxon>
        <taxon>Chelicerata</taxon>
        <taxon>Arachnida</taxon>
        <taxon>Araneae</taxon>
        <taxon>Araneomorphae</taxon>
        <taxon>Entelegynae</taxon>
        <taxon>Araneoidea</taxon>
        <taxon>Araneidae</taxon>
        <taxon>Araneus</taxon>
    </lineage>
</organism>
<feature type="region of interest" description="Disordered" evidence="1">
    <location>
        <begin position="35"/>
        <end position="82"/>
    </location>
</feature>
<accession>A0A4Y2UQZ4</accession>
<sequence length="157" mass="18468">MAREKMFDPAFQKAFSEAIEKENKIFQKRHLGGICGPPHTAKVNWNDDDLSDESEEENCDSCGKPLTPDDKSSAYRDEQKVEKDAKYQEYIKDQDHHVRRDSHQEAGVRYIFPVCNYCDFGWRFDSRKKLFCPEHGAPGRSFPVCYRSQYPPYQNRY</sequence>
<evidence type="ECO:0000313" key="2">
    <source>
        <dbReference type="EMBL" id="GBO14484.1"/>
    </source>
</evidence>
<proteinExistence type="predicted"/>
<evidence type="ECO:0000313" key="3">
    <source>
        <dbReference type="Proteomes" id="UP000499080"/>
    </source>
</evidence>
<dbReference type="Proteomes" id="UP000499080">
    <property type="component" value="Unassembled WGS sequence"/>
</dbReference>
<dbReference type="OrthoDB" id="6436712at2759"/>
<feature type="compositionally biased region" description="Basic and acidic residues" evidence="1">
    <location>
        <begin position="67"/>
        <end position="82"/>
    </location>
</feature>
<evidence type="ECO:0000256" key="1">
    <source>
        <dbReference type="SAM" id="MobiDB-lite"/>
    </source>
</evidence>
<keyword evidence="3" id="KW-1185">Reference proteome</keyword>
<protein>
    <submittedName>
        <fullName evidence="2">Uncharacterized protein</fullName>
    </submittedName>
</protein>